<dbReference type="EMBL" id="CP000916">
    <property type="protein sequence ID" value="ACM24106.1"/>
    <property type="molecule type" value="Genomic_DNA"/>
</dbReference>
<proteinExistence type="predicted"/>
<accession>B9KAX3</accession>
<dbReference type="eggNOG" id="ENOG502ZUIT">
    <property type="taxonomic scope" value="Bacteria"/>
</dbReference>
<gene>
    <name evidence="2" type="ordered locus">CTN_1930</name>
</gene>
<name>B9KAX3_THENN</name>
<dbReference type="HOGENOM" id="CLU_1776593_0_0_0"/>
<dbReference type="Proteomes" id="UP000000445">
    <property type="component" value="Chromosome"/>
</dbReference>
<protein>
    <submittedName>
        <fullName evidence="2">Uncharacterized protein</fullName>
    </submittedName>
</protein>
<dbReference type="KEGG" id="tna:CTN_1930"/>
<keyword evidence="1" id="KW-0472">Membrane</keyword>
<keyword evidence="1" id="KW-1133">Transmembrane helix</keyword>
<evidence type="ECO:0000313" key="3">
    <source>
        <dbReference type="Proteomes" id="UP000000445"/>
    </source>
</evidence>
<dbReference type="AlphaFoldDB" id="B9KAX3"/>
<organism evidence="2 3">
    <name type="scientific">Thermotoga neapolitana (strain ATCC 49049 / DSM 4359 / NBRC 107923 / NS-E)</name>
    <dbReference type="NCBI Taxonomy" id="309803"/>
    <lineage>
        <taxon>Bacteria</taxon>
        <taxon>Thermotogati</taxon>
        <taxon>Thermotogota</taxon>
        <taxon>Thermotogae</taxon>
        <taxon>Thermotogales</taxon>
        <taxon>Thermotogaceae</taxon>
        <taxon>Thermotoga</taxon>
    </lineage>
</organism>
<evidence type="ECO:0000313" key="2">
    <source>
        <dbReference type="EMBL" id="ACM24106.1"/>
    </source>
</evidence>
<keyword evidence="1" id="KW-0812">Transmembrane</keyword>
<dbReference type="STRING" id="309803.CTN_1930"/>
<keyword evidence="3" id="KW-1185">Reference proteome</keyword>
<reference evidence="2 3" key="1">
    <citation type="journal article" date="2009" name="Biosci. Biotechnol. Biochem.">
        <title>WeGAS: a web-based microbial genome annotation system.</title>
        <authorList>
            <person name="Lee D."/>
            <person name="Seo H."/>
            <person name="Park C."/>
            <person name="Park K."/>
        </authorList>
    </citation>
    <scope>NUCLEOTIDE SEQUENCE [LARGE SCALE GENOMIC DNA]</scope>
    <source>
        <strain evidence="3">ATCC 49049 / DSM 4359 / NBRC 107923 / NS-E</strain>
    </source>
</reference>
<evidence type="ECO:0000256" key="1">
    <source>
        <dbReference type="SAM" id="Phobius"/>
    </source>
</evidence>
<sequence length="174" mass="19090">MVGILRVEFWRYPGSLGKSKKSLRRGSGMKRLLVLALAVVFGVVMFAGAQYPGDFEDVTLSGEATIRVHQWLDAEFTAGEFDIYDYTDEDDEPIDIDLGDLWLDSNADVDVSVSVDLGDLAGYISYASIYPDGAVDADNQNYDVILEDATVDPNTPADEYTVTVTITLNPTVTF</sequence>
<feature type="transmembrane region" description="Helical" evidence="1">
    <location>
        <begin position="32"/>
        <end position="51"/>
    </location>
</feature>